<feature type="transmembrane region" description="Helical" evidence="5">
    <location>
        <begin position="12"/>
        <end position="37"/>
    </location>
</feature>
<dbReference type="GO" id="GO:0140359">
    <property type="term" value="F:ABC-type transporter activity"/>
    <property type="evidence" value="ECO:0007669"/>
    <property type="project" value="InterPro"/>
</dbReference>
<evidence type="ECO:0000256" key="3">
    <source>
        <dbReference type="ARBA" id="ARBA00022989"/>
    </source>
</evidence>
<accession>A0AB37VS05</accession>
<gene>
    <name evidence="7" type="ORF">CYQ77_11945</name>
</gene>
<dbReference type="AlphaFoldDB" id="A0AB37VS05"/>
<evidence type="ECO:0000256" key="2">
    <source>
        <dbReference type="ARBA" id="ARBA00022692"/>
    </source>
</evidence>
<keyword evidence="2 5" id="KW-0812">Transmembrane</keyword>
<feature type="transmembrane region" description="Helical" evidence="5">
    <location>
        <begin position="101"/>
        <end position="130"/>
    </location>
</feature>
<dbReference type="InterPro" id="IPR013525">
    <property type="entry name" value="ABC2_TM"/>
</dbReference>
<keyword evidence="3 5" id="KW-1133">Transmembrane helix</keyword>
<protein>
    <submittedName>
        <fullName evidence="7">ABC transporter permease</fullName>
    </submittedName>
</protein>
<dbReference type="Pfam" id="PF01061">
    <property type="entry name" value="ABC2_membrane"/>
    <property type="match status" value="1"/>
</dbReference>
<feature type="domain" description="ABC-2 type transporter transmembrane" evidence="6">
    <location>
        <begin position="2"/>
        <end position="222"/>
    </location>
</feature>
<name>A0AB37VS05_ENTFC</name>
<evidence type="ECO:0000259" key="6">
    <source>
        <dbReference type="Pfam" id="PF01061"/>
    </source>
</evidence>
<dbReference type="InterPro" id="IPR051784">
    <property type="entry name" value="Nod_factor_ABC_transporter"/>
</dbReference>
<dbReference type="Proteomes" id="UP000289562">
    <property type="component" value="Unassembled WGS sequence"/>
</dbReference>
<dbReference type="EMBL" id="PJVH01000054">
    <property type="protein sequence ID" value="RXU84894.1"/>
    <property type="molecule type" value="Genomic_DNA"/>
</dbReference>
<feature type="transmembrane region" description="Helical" evidence="5">
    <location>
        <begin position="142"/>
        <end position="168"/>
    </location>
</feature>
<reference evidence="7 8" key="1">
    <citation type="submission" date="2017-12" db="EMBL/GenBank/DDBJ databases">
        <title>A pool of 800 enterococci isolated from chicken carcass rinse samples from New Zealand.</title>
        <authorList>
            <person name="Zhang J."/>
            <person name="Rogers L."/>
            <person name="Midwinter A."/>
            <person name="French N."/>
        </authorList>
    </citation>
    <scope>NUCLEOTIDE SEQUENCE [LARGE SCALE GENOMIC DNA]</scope>
    <source>
        <strain evidence="7 8">EN697</strain>
    </source>
</reference>
<dbReference type="PANTHER" id="PTHR43229">
    <property type="entry name" value="NODULATION PROTEIN J"/>
    <property type="match status" value="1"/>
</dbReference>
<proteinExistence type="predicted"/>
<organism evidence="7 8">
    <name type="scientific">Enterococcus faecium</name>
    <name type="common">Streptococcus faecium</name>
    <dbReference type="NCBI Taxonomy" id="1352"/>
    <lineage>
        <taxon>Bacteria</taxon>
        <taxon>Bacillati</taxon>
        <taxon>Bacillota</taxon>
        <taxon>Bacilli</taxon>
        <taxon>Lactobacillales</taxon>
        <taxon>Enterococcaceae</taxon>
        <taxon>Enterococcus</taxon>
    </lineage>
</organism>
<evidence type="ECO:0000313" key="8">
    <source>
        <dbReference type="Proteomes" id="UP000289562"/>
    </source>
</evidence>
<evidence type="ECO:0000256" key="4">
    <source>
        <dbReference type="ARBA" id="ARBA00023136"/>
    </source>
</evidence>
<evidence type="ECO:0000313" key="7">
    <source>
        <dbReference type="EMBL" id="RXU84894.1"/>
    </source>
</evidence>
<evidence type="ECO:0000256" key="5">
    <source>
        <dbReference type="SAM" id="Phobius"/>
    </source>
</evidence>
<evidence type="ECO:0000256" key="1">
    <source>
        <dbReference type="ARBA" id="ARBA00004141"/>
    </source>
</evidence>
<feature type="transmembrane region" description="Helical" evidence="5">
    <location>
        <begin position="180"/>
        <end position="201"/>
    </location>
</feature>
<dbReference type="RefSeq" id="WP_096710535.1">
    <property type="nucleotide sequence ID" value="NZ_JACYYX010000046.1"/>
</dbReference>
<dbReference type="GO" id="GO:0016020">
    <property type="term" value="C:membrane"/>
    <property type="evidence" value="ECO:0007669"/>
    <property type="project" value="UniProtKB-SubCell"/>
</dbReference>
<feature type="transmembrane region" description="Helical" evidence="5">
    <location>
        <begin position="57"/>
        <end position="80"/>
    </location>
</feature>
<dbReference type="PANTHER" id="PTHR43229:SF2">
    <property type="entry name" value="NODULATION PROTEIN J"/>
    <property type="match status" value="1"/>
</dbReference>
<feature type="transmembrane region" description="Helical" evidence="5">
    <location>
        <begin position="259"/>
        <end position="277"/>
    </location>
</feature>
<sequence length="286" mass="31789">MRALCKRNLKIYFSNSVTVFFSLLGGLIVFGLYLLFLRKNMVTQFDNLTDGPIIADFWVLGGILATTSLTTSFTALSQFIKDKAENKFMDFIITGKKASHLLSGYFLSGLIISFCMQVAVLILCLVYFYFQENSQFTFTFMMGLKALGIILLSSLNATAINLIVCTLIKTESTLRTISNILGAISGFMCTAYLPIGSFSGFTETIIKMLPISYASSSFRRIFISPIITDMPHEQLLTLKEYLGIGYIWNDHITTATMDIIILVITTIFCLLVLSLCGKKIAQVSLS</sequence>
<keyword evidence="4 5" id="KW-0472">Membrane</keyword>
<comment type="caution">
    <text evidence="7">The sequence shown here is derived from an EMBL/GenBank/DDBJ whole genome shotgun (WGS) entry which is preliminary data.</text>
</comment>
<comment type="subcellular location">
    <subcellularLocation>
        <location evidence="1">Membrane</location>
        <topology evidence="1">Multi-pass membrane protein</topology>
    </subcellularLocation>
</comment>